<dbReference type="GO" id="GO:0003723">
    <property type="term" value="F:RNA binding"/>
    <property type="evidence" value="ECO:0007669"/>
    <property type="project" value="UniProtKB-UniRule"/>
</dbReference>
<dbReference type="STRING" id="4846.A0A367KI14"/>
<dbReference type="SMART" id="SM00360">
    <property type="entry name" value="RRM"/>
    <property type="match status" value="2"/>
</dbReference>
<evidence type="ECO:0000256" key="1">
    <source>
        <dbReference type="ARBA" id="ARBA00022884"/>
    </source>
</evidence>
<organism evidence="4 5">
    <name type="scientific">Rhizopus stolonifer</name>
    <name type="common">Rhizopus nigricans</name>
    <dbReference type="NCBI Taxonomy" id="4846"/>
    <lineage>
        <taxon>Eukaryota</taxon>
        <taxon>Fungi</taxon>
        <taxon>Fungi incertae sedis</taxon>
        <taxon>Mucoromycota</taxon>
        <taxon>Mucoromycotina</taxon>
        <taxon>Mucoromycetes</taxon>
        <taxon>Mucorales</taxon>
        <taxon>Mucorineae</taxon>
        <taxon>Rhizopodaceae</taxon>
        <taxon>Rhizopus</taxon>
    </lineage>
</organism>
<dbReference type="Proteomes" id="UP000253551">
    <property type="component" value="Unassembled WGS sequence"/>
</dbReference>
<feature type="domain" description="RRM" evidence="3">
    <location>
        <begin position="44"/>
        <end position="135"/>
    </location>
</feature>
<proteinExistence type="predicted"/>
<name>A0A367KI14_RHIST</name>
<dbReference type="AlphaFoldDB" id="A0A367KI14"/>
<dbReference type="Gene3D" id="3.30.70.330">
    <property type="match status" value="2"/>
</dbReference>
<feature type="domain" description="RRM" evidence="3">
    <location>
        <begin position="312"/>
        <end position="389"/>
    </location>
</feature>
<keyword evidence="5" id="KW-1185">Reference proteome</keyword>
<dbReference type="PROSITE" id="PS50102">
    <property type="entry name" value="RRM"/>
    <property type="match status" value="2"/>
</dbReference>
<keyword evidence="1 2" id="KW-0694">RNA-binding</keyword>
<dbReference type="CDD" id="cd12245">
    <property type="entry name" value="RRM_scw1_like"/>
    <property type="match status" value="1"/>
</dbReference>
<comment type="caution">
    <text evidence="4">The sequence shown here is derived from an EMBL/GenBank/DDBJ whole genome shotgun (WGS) entry which is preliminary data.</text>
</comment>
<dbReference type="OrthoDB" id="431169at2759"/>
<dbReference type="Pfam" id="PF00076">
    <property type="entry name" value="RRM_1"/>
    <property type="match status" value="1"/>
</dbReference>
<evidence type="ECO:0000313" key="4">
    <source>
        <dbReference type="EMBL" id="RCI01817.1"/>
    </source>
</evidence>
<dbReference type="InterPro" id="IPR000504">
    <property type="entry name" value="RRM_dom"/>
</dbReference>
<evidence type="ECO:0000313" key="5">
    <source>
        <dbReference type="Proteomes" id="UP000253551"/>
    </source>
</evidence>
<dbReference type="SUPFAM" id="SSF54928">
    <property type="entry name" value="RNA-binding domain, RBD"/>
    <property type="match status" value="2"/>
</dbReference>
<dbReference type="InterPro" id="IPR035979">
    <property type="entry name" value="RBD_domain_sf"/>
</dbReference>
<accession>A0A367KI14</accession>
<dbReference type="PANTHER" id="PTHR10501">
    <property type="entry name" value="U1 SMALL NUCLEAR RIBONUCLEOPROTEIN A/U2 SMALL NUCLEAR RIBONUCLEOPROTEIN B"/>
    <property type="match status" value="1"/>
</dbReference>
<reference evidence="4 5" key="1">
    <citation type="journal article" date="2018" name="G3 (Bethesda)">
        <title>Phylogenetic and Phylogenomic Definition of Rhizopus Species.</title>
        <authorList>
            <person name="Gryganskyi A.P."/>
            <person name="Golan J."/>
            <person name="Dolatabadi S."/>
            <person name="Mondo S."/>
            <person name="Robb S."/>
            <person name="Idnurm A."/>
            <person name="Muszewska A."/>
            <person name="Steczkiewicz K."/>
            <person name="Masonjones S."/>
            <person name="Liao H.L."/>
            <person name="Gajdeczka M.T."/>
            <person name="Anike F."/>
            <person name="Vuek A."/>
            <person name="Anishchenko I.M."/>
            <person name="Voigt K."/>
            <person name="de Hoog G.S."/>
            <person name="Smith M.E."/>
            <person name="Heitman J."/>
            <person name="Vilgalys R."/>
            <person name="Stajich J.E."/>
        </authorList>
    </citation>
    <scope>NUCLEOTIDE SEQUENCE [LARGE SCALE GENOMIC DNA]</scope>
    <source>
        <strain evidence="4 5">LSU 92-RS-03</strain>
    </source>
</reference>
<protein>
    <recommendedName>
        <fullName evidence="3">RRM domain-containing protein</fullName>
    </recommendedName>
</protein>
<evidence type="ECO:0000256" key="2">
    <source>
        <dbReference type="PROSITE-ProRule" id="PRU00176"/>
    </source>
</evidence>
<dbReference type="EMBL" id="PJQM01001653">
    <property type="protein sequence ID" value="RCI01817.1"/>
    <property type="molecule type" value="Genomic_DNA"/>
</dbReference>
<dbReference type="InterPro" id="IPR012677">
    <property type="entry name" value="Nucleotide-bd_a/b_plait_sf"/>
</dbReference>
<evidence type="ECO:0000259" key="3">
    <source>
        <dbReference type="PROSITE" id="PS50102"/>
    </source>
</evidence>
<sequence length="424" mass="47299">MISESTAFSHSFSFNDIQRVHPLSSSPQHRNSVQSTTNNLDDVTTIFVVGFPEDMAEREFQNMFTFCPGFEAASLKWHCKDQEDEAVPTNNGKKQMIGFARFRTRLEALESIEVLSGKRVDQDKGTVLKAEMAKKNLHIKRSTTTTTAAAATAAAAAAAASVSTSTSSTSTLNNNLLSTADIKPSSSSRGIYDNFSPLPSDLFQDFNSDMYNDSLLSSSTFNDSLFAIRSHSFDQDLGFISRFGLGPLQQQQQQQQHNNRQHMRMNFMNDTEADTLQYLSKSSQQHQELPPRMGSLSIQRTPNLADQNPPCNTLYVGNLSANTSEDELRDLFTNHKGYRRMCFRTKSQGPICFVEFEDVVCASQALDELQGHTLSNSIKGGIRLSFSKNPLFIKPAKENGSINFKQMGNTLNDNRRDFAFNPQL</sequence>
<gene>
    <name evidence="4" type="ORF">CU098_011126</name>
</gene>